<organism evidence="1 2">
    <name type="scientific">Leptospira congkakensis</name>
    <dbReference type="NCBI Taxonomy" id="2484932"/>
    <lineage>
        <taxon>Bacteria</taxon>
        <taxon>Pseudomonadati</taxon>
        <taxon>Spirochaetota</taxon>
        <taxon>Spirochaetia</taxon>
        <taxon>Leptospirales</taxon>
        <taxon>Leptospiraceae</taxon>
        <taxon>Leptospira</taxon>
    </lineage>
</organism>
<comment type="caution">
    <text evidence="1">The sequence shown here is derived from an EMBL/GenBank/DDBJ whole genome shotgun (WGS) entry which is preliminary data.</text>
</comment>
<evidence type="ECO:0000313" key="1">
    <source>
        <dbReference type="EMBL" id="TGL86060.1"/>
    </source>
</evidence>
<evidence type="ECO:0000313" key="2">
    <source>
        <dbReference type="Proteomes" id="UP000298263"/>
    </source>
</evidence>
<reference evidence="1" key="1">
    <citation type="journal article" date="2019" name="PLoS Negl. Trop. Dis.">
        <title>Revisiting the worldwide diversity of Leptospira species in the environment.</title>
        <authorList>
            <person name="Vincent A.T."/>
            <person name="Schiettekatte O."/>
            <person name="Bourhy P."/>
            <person name="Veyrier F.J."/>
            <person name="Picardeau M."/>
        </authorList>
    </citation>
    <scope>NUCLEOTIDE SEQUENCE [LARGE SCALE GENOMIC DNA]</scope>
    <source>
        <strain evidence="1">201702422</strain>
    </source>
</reference>
<dbReference type="Gene3D" id="2.60.40.10">
    <property type="entry name" value="Immunoglobulins"/>
    <property type="match status" value="1"/>
</dbReference>
<protein>
    <recommendedName>
        <fullName evidence="3">IPT/TIG domain-containing protein</fullName>
    </recommendedName>
</protein>
<sequence>MVSLLGLVSPAAEGNRETGQDSGFGSEDVFSIESVSPTVVLENSNFTIVGKNLENVTEKQLFGDDHSKFLKFTEVGNTKITVSVEFCSDSHFFVPSSGNKENNHQISISCLGPFRYPIHSAKFDLGVAITPISPNFSENSLKILKSLGEIKFALESKLPDGILLDANTGEISGIPTETTGNEFRSYKVFAESKSNPYLKIQSHVRMIVLTVEEKINRTCRAFVETSTCRGPSPHRCSNSSVCYMSQFACGIDPKCGFLESPNASD</sequence>
<accession>A0A4Z1ADU3</accession>
<dbReference type="Proteomes" id="UP000298263">
    <property type="component" value="Unassembled WGS sequence"/>
</dbReference>
<dbReference type="EMBL" id="RQGP01000032">
    <property type="protein sequence ID" value="TGL86060.1"/>
    <property type="molecule type" value="Genomic_DNA"/>
</dbReference>
<gene>
    <name evidence="1" type="ORF">EHQ69_17965</name>
</gene>
<dbReference type="InterPro" id="IPR013783">
    <property type="entry name" value="Ig-like_fold"/>
</dbReference>
<dbReference type="Pfam" id="PF05345">
    <property type="entry name" value="He_PIG"/>
    <property type="match status" value="1"/>
</dbReference>
<evidence type="ECO:0008006" key="3">
    <source>
        <dbReference type="Google" id="ProtNLM"/>
    </source>
</evidence>
<name>A0A4Z1ADU3_9LEPT</name>
<dbReference type="OrthoDB" id="328405at2"/>
<proteinExistence type="predicted"/>
<dbReference type="AlphaFoldDB" id="A0A4Z1ADU3"/>
<keyword evidence="2" id="KW-1185">Reference proteome</keyword>